<dbReference type="EMBL" id="UINC01065920">
    <property type="protein sequence ID" value="SVB96068.1"/>
    <property type="molecule type" value="Genomic_DNA"/>
</dbReference>
<gene>
    <name evidence="2" type="ORF">METZ01_LOCUS248922</name>
</gene>
<feature type="region of interest" description="Disordered" evidence="1">
    <location>
        <begin position="1"/>
        <end position="29"/>
    </location>
</feature>
<organism evidence="2">
    <name type="scientific">marine metagenome</name>
    <dbReference type="NCBI Taxonomy" id="408172"/>
    <lineage>
        <taxon>unclassified sequences</taxon>
        <taxon>metagenomes</taxon>
        <taxon>ecological metagenomes</taxon>
    </lineage>
</organism>
<name>A0A382I978_9ZZZZ</name>
<sequence>MITPSTAGKHPEEVAEQEVVGADATKDEK</sequence>
<accession>A0A382I978</accession>
<proteinExistence type="predicted"/>
<dbReference type="AlphaFoldDB" id="A0A382I978"/>
<protein>
    <submittedName>
        <fullName evidence="2">Uncharacterized protein</fullName>
    </submittedName>
</protein>
<reference evidence="2" key="1">
    <citation type="submission" date="2018-05" db="EMBL/GenBank/DDBJ databases">
        <authorList>
            <person name="Lanie J.A."/>
            <person name="Ng W.-L."/>
            <person name="Kazmierczak K.M."/>
            <person name="Andrzejewski T.M."/>
            <person name="Davidsen T.M."/>
            <person name="Wayne K.J."/>
            <person name="Tettelin H."/>
            <person name="Glass J.I."/>
            <person name="Rusch D."/>
            <person name="Podicherti R."/>
            <person name="Tsui H.-C.T."/>
            <person name="Winkler M.E."/>
        </authorList>
    </citation>
    <scope>NUCLEOTIDE SEQUENCE</scope>
</reference>
<evidence type="ECO:0000256" key="1">
    <source>
        <dbReference type="SAM" id="MobiDB-lite"/>
    </source>
</evidence>
<evidence type="ECO:0000313" key="2">
    <source>
        <dbReference type="EMBL" id="SVB96068.1"/>
    </source>
</evidence>